<dbReference type="PANTHER" id="PTHR35169">
    <property type="entry name" value="FE2OG DIOXYGENASE DOMAIN-CONTAINING PROTEIN"/>
    <property type="match status" value="1"/>
</dbReference>
<dbReference type="AlphaFoldDB" id="A0A836BSJ2"/>
<feature type="region of interest" description="Disordered" evidence="1">
    <location>
        <begin position="254"/>
        <end position="274"/>
    </location>
</feature>
<feature type="compositionally biased region" description="Basic residues" evidence="1">
    <location>
        <begin position="703"/>
        <end position="713"/>
    </location>
</feature>
<feature type="compositionally biased region" description="Low complexity" evidence="1">
    <location>
        <begin position="117"/>
        <end position="127"/>
    </location>
</feature>
<feature type="region of interest" description="Disordered" evidence="1">
    <location>
        <begin position="117"/>
        <end position="185"/>
    </location>
</feature>
<feature type="compositionally biased region" description="Low complexity" evidence="1">
    <location>
        <begin position="258"/>
        <end position="274"/>
    </location>
</feature>
<feature type="compositionally biased region" description="Low complexity" evidence="1">
    <location>
        <begin position="171"/>
        <end position="180"/>
    </location>
</feature>
<dbReference type="OrthoDB" id="5952526at2759"/>
<protein>
    <recommendedName>
        <fullName evidence="4">Fe2OG dioxygenase domain-containing protein</fullName>
    </recommendedName>
</protein>
<name>A0A836BSJ2_9CHLO</name>
<evidence type="ECO:0000313" key="3">
    <source>
        <dbReference type="Proteomes" id="UP000612055"/>
    </source>
</evidence>
<feature type="region of interest" description="Disordered" evidence="1">
    <location>
        <begin position="686"/>
        <end position="758"/>
    </location>
</feature>
<keyword evidence="3" id="KW-1185">Reference proteome</keyword>
<gene>
    <name evidence="2" type="ORF">HYH03_015528</name>
</gene>
<dbReference type="Gene3D" id="2.60.120.620">
    <property type="entry name" value="q2cbj1_9rhob like domain"/>
    <property type="match status" value="1"/>
</dbReference>
<dbReference type="EMBL" id="JAEHOE010000122">
    <property type="protein sequence ID" value="KAG2485818.1"/>
    <property type="molecule type" value="Genomic_DNA"/>
</dbReference>
<evidence type="ECO:0000256" key="1">
    <source>
        <dbReference type="SAM" id="MobiDB-lite"/>
    </source>
</evidence>
<sequence>MTALASRNGAVSGTLCDRVHRAPAHVRAAAASLSTSAPPALPQPAPAAAAPLSLGCSIVRALTPTPRPHLLTPPASALHPSGSAAAAGNCLPAPSARRAGWAAARGPWRSLAAASTSAGAEAAAQPSTYADTGPGSDSVRGTGAGTPEGQEPGPRASTSGRPPRRQSGGKRASATSASRRTANRGGQLDELDAVLFVGFHPEEMELVRQNLPSLFVPDEDESDDGKACLIGDVTLDMLSYTVPAVLKQLLRTSKDGPAAGASSPEEDGAAAAAEAASTGGGGEVAVAAGRVVLLVGAAAQAAGGALNDHLAEWGVVPALIAGYSSDKSSVPLAQLVASLRQAHARYYELLQPVTLEPLPGLTGPRPGPDGPGASAPAEGKRRRGRKAAELTAAAEAATEGAAAAAAAADAGAEAAEARAAAHLAVLADTRVVLNAALDAGEVPSIHGTYRRDAGHVVVLDGLLSEAERLELLDCLTAPGHNHQGPPPESKWDMGCVDREGDRATWGLRPEVLASLLEAPPPPVVALQTRLAAIYPEYDICHMPADKISDDPPNADGEGTPLSCFVGNAVMHGDPCAWHCDADPATLPPHSPWVHNFGYYHNREVGRPLFVTVLIYLNDTWEEDWHAETLFLDPEAALGLFVRPAPGRVVLMEQDVPHRISAPSAAAPGPRYSLVWKLVWLPKPGTAAAGGPPAGSSGGGKGSGKGRGRGKGGRGKGPEAEEGEGQEEGGYQSICRPEWGEPVRIGSANRSTGVPAFQR</sequence>
<reference evidence="2" key="1">
    <citation type="journal article" date="2020" name="bioRxiv">
        <title>Comparative genomics of Chlamydomonas.</title>
        <authorList>
            <person name="Craig R.J."/>
            <person name="Hasan A.R."/>
            <person name="Ness R.W."/>
            <person name="Keightley P.D."/>
        </authorList>
    </citation>
    <scope>NUCLEOTIDE SEQUENCE</scope>
    <source>
        <strain evidence="2">CCAP 11/70</strain>
    </source>
</reference>
<dbReference type="Proteomes" id="UP000612055">
    <property type="component" value="Unassembled WGS sequence"/>
</dbReference>
<feature type="compositionally biased region" description="Gly residues" evidence="1">
    <location>
        <begin position="691"/>
        <end position="702"/>
    </location>
</feature>
<dbReference type="PANTHER" id="PTHR35169:SF1">
    <property type="entry name" value="PROLYL 4-HYDROXYLASE ALPHA SUBUNIT FE(2+) 2OG DIOXYGENASE DOMAIN-CONTAINING PROTEIN"/>
    <property type="match status" value="1"/>
</dbReference>
<comment type="caution">
    <text evidence="2">The sequence shown here is derived from an EMBL/GenBank/DDBJ whole genome shotgun (WGS) entry which is preliminary data.</text>
</comment>
<feature type="region of interest" description="Disordered" evidence="1">
    <location>
        <begin position="357"/>
        <end position="385"/>
    </location>
</feature>
<proteinExistence type="predicted"/>
<organism evidence="2 3">
    <name type="scientific">Edaphochlamys debaryana</name>
    <dbReference type="NCBI Taxonomy" id="47281"/>
    <lineage>
        <taxon>Eukaryota</taxon>
        <taxon>Viridiplantae</taxon>
        <taxon>Chlorophyta</taxon>
        <taxon>core chlorophytes</taxon>
        <taxon>Chlorophyceae</taxon>
        <taxon>CS clade</taxon>
        <taxon>Chlamydomonadales</taxon>
        <taxon>Chlamydomonadales incertae sedis</taxon>
        <taxon>Edaphochlamys</taxon>
    </lineage>
</organism>
<evidence type="ECO:0008006" key="4">
    <source>
        <dbReference type="Google" id="ProtNLM"/>
    </source>
</evidence>
<evidence type="ECO:0000313" key="2">
    <source>
        <dbReference type="EMBL" id="KAG2485818.1"/>
    </source>
</evidence>
<accession>A0A836BSJ2</accession>